<dbReference type="STRING" id="74557.A0A1V9ZQP1"/>
<dbReference type="AlphaFoldDB" id="A0A1V9ZQP1"/>
<dbReference type="Pfam" id="PF04420">
    <property type="entry name" value="CHD5"/>
    <property type="match status" value="1"/>
</dbReference>
<evidence type="ECO:0000313" key="3">
    <source>
        <dbReference type="Proteomes" id="UP000243217"/>
    </source>
</evidence>
<dbReference type="Proteomes" id="UP000243217">
    <property type="component" value="Unassembled WGS sequence"/>
</dbReference>
<dbReference type="InterPro" id="IPR028945">
    <property type="entry name" value="Get1"/>
</dbReference>
<dbReference type="OrthoDB" id="69461at2759"/>
<accession>A0A1V9ZQP1</accession>
<keyword evidence="3" id="KW-1185">Reference proteome</keyword>
<name>A0A1V9ZQP1_9STRA</name>
<protein>
    <recommendedName>
        <fullName evidence="4">Tail-anchored protein insertion receptor WRB</fullName>
    </recommendedName>
</protein>
<dbReference type="EMBL" id="JNBS01001709">
    <property type="protein sequence ID" value="OQS00352.1"/>
    <property type="molecule type" value="Genomic_DNA"/>
</dbReference>
<reference evidence="2 3" key="1">
    <citation type="journal article" date="2014" name="Genome Biol. Evol.">
        <title>The secreted proteins of Achlya hypogyna and Thraustotheca clavata identify the ancestral oomycete secretome and reveal gene acquisitions by horizontal gene transfer.</title>
        <authorList>
            <person name="Misner I."/>
            <person name="Blouin N."/>
            <person name="Leonard G."/>
            <person name="Richards T.A."/>
            <person name="Lane C.E."/>
        </authorList>
    </citation>
    <scope>NUCLEOTIDE SEQUENCE [LARGE SCALE GENOMIC DNA]</scope>
    <source>
        <strain evidence="2 3">ATCC 34112</strain>
    </source>
</reference>
<feature type="transmembrane region" description="Helical" evidence="1">
    <location>
        <begin position="131"/>
        <end position="150"/>
    </location>
</feature>
<evidence type="ECO:0000256" key="1">
    <source>
        <dbReference type="SAM" id="Phobius"/>
    </source>
</evidence>
<keyword evidence="1" id="KW-0812">Transmembrane</keyword>
<comment type="caution">
    <text evidence="2">The sequence shown here is derived from an EMBL/GenBank/DDBJ whole genome shotgun (WGS) entry which is preliminary data.</text>
</comment>
<keyword evidence="1" id="KW-1133">Transmembrane helix</keyword>
<keyword evidence="1" id="KW-0472">Membrane</keyword>
<gene>
    <name evidence="2" type="ORF">THRCLA_05993</name>
</gene>
<organism evidence="2 3">
    <name type="scientific">Thraustotheca clavata</name>
    <dbReference type="NCBI Taxonomy" id="74557"/>
    <lineage>
        <taxon>Eukaryota</taxon>
        <taxon>Sar</taxon>
        <taxon>Stramenopiles</taxon>
        <taxon>Oomycota</taxon>
        <taxon>Saprolegniomycetes</taxon>
        <taxon>Saprolegniales</taxon>
        <taxon>Achlyaceae</taxon>
        <taxon>Thraustotheca</taxon>
    </lineage>
</organism>
<evidence type="ECO:0000313" key="2">
    <source>
        <dbReference type="EMBL" id="OQS00352.1"/>
    </source>
</evidence>
<sequence>MRLVEEIDAESLLVLTFMCIALELCVYYYQHRGERPTLEEVNLQKEHAALALKAKKLNSVDMFVEHSKLTRQMNNLKKEEQTLAMKRMAQYTVSPMLKYFQPLCLLTIVILFWNSPLILFPSGYLMPIERILAMPFFPSGVISAGGWWCLSRRVLGKVLV</sequence>
<evidence type="ECO:0008006" key="4">
    <source>
        <dbReference type="Google" id="ProtNLM"/>
    </source>
</evidence>
<proteinExistence type="predicted"/>
<feature type="transmembrane region" description="Helical" evidence="1">
    <location>
        <begin position="12"/>
        <end position="29"/>
    </location>
</feature>
<dbReference type="GO" id="GO:0071816">
    <property type="term" value="P:tail-anchored membrane protein insertion into ER membrane"/>
    <property type="evidence" value="ECO:0007669"/>
    <property type="project" value="InterPro"/>
</dbReference>